<dbReference type="InterPro" id="IPR024678">
    <property type="entry name" value="Kinase_OSR1/WNK_CCT"/>
</dbReference>
<keyword evidence="11" id="KW-1185">Reference proteome</keyword>
<dbReference type="Gene3D" id="3.10.20.90">
    <property type="entry name" value="Phosphatidylinositol 3-kinase Catalytic Subunit, Chain A, domain 1"/>
    <property type="match status" value="1"/>
</dbReference>
<evidence type="ECO:0000313" key="10">
    <source>
        <dbReference type="EMBL" id="GMR57182.1"/>
    </source>
</evidence>
<proteinExistence type="predicted"/>
<dbReference type="EMBL" id="BTRK01000006">
    <property type="protein sequence ID" value="GMR57182.1"/>
    <property type="molecule type" value="Genomic_DNA"/>
</dbReference>
<sequence>VLRLRNEAGELTDIKIDFWSGSDSVQGIVHELAAAEFIDRRDLIIVTANFQKLIDNKERRSVTFALNS</sequence>
<evidence type="ECO:0000256" key="1">
    <source>
        <dbReference type="ARBA" id="ARBA00012513"/>
    </source>
</evidence>
<accession>A0AAN5D6X6</accession>
<feature type="domain" description="Serine/threonine-protein kinase OSR1/WNK CCT" evidence="9">
    <location>
        <begin position="1"/>
        <end position="55"/>
    </location>
</feature>
<dbReference type="GO" id="GO:0005524">
    <property type="term" value="F:ATP binding"/>
    <property type="evidence" value="ECO:0007669"/>
    <property type="project" value="UniProtKB-KW"/>
</dbReference>
<dbReference type="EC" id="2.7.11.1" evidence="1"/>
<evidence type="ECO:0000313" key="11">
    <source>
        <dbReference type="Proteomes" id="UP001328107"/>
    </source>
</evidence>
<keyword evidence="4" id="KW-0547">Nucleotide-binding</keyword>
<organism evidence="10 11">
    <name type="scientific">Pristionchus mayeri</name>
    <dbReference type="NCBI Taxonomy" id="1317129"/>
    <lineage>
        <taxon>Eukaryota</taxon>
        <taxon>Metazoa</taxon>
        <taxon>Ecdysozoa</taxon>
        <taxon>Nematoda</taxon>
        <taxon>Chromadorea</taxon>
        <taxon>Rhabditida</taxon>
        <taxon>Rhabditina</taxon>
        <taxon>Diplogasteromorpha</taxon>
        <taxon>Diplogasteroidea</taxon>
        <taxon>Neodiplogasteridae</taxon>
        <taxon>Pristionchus</taxon>
    </lineage>
</organism>
<comment type="catalytic activity">
    <reaction evidence="7">
        <text>L-threonyl-[protein] + ATP = O-phospho-L-threonyl-[protein] + ADP + H(+)</text>
        <dbReference type="Rhea" id="RHEA:46608"/>
        <dbReference type="Rhea" id="RHEA-COMP:11060"/>
        <dbReference type="Rhea" id="RHEA-COMP:11605"/>
        <dbReference type="ChEBI" id="CHEBI:15378"/>
        <dbReference type="ChEBI" id="CHEBI:30013"/>
        <dbReference type="ChEBI" id="CHEBI:30616"/>
        <dbReference type="ChEBI" id="CHEBI:61977"/>
        <dbReference type="ChEBI" id="CHEBI:456216"/>
        <dbReference type="EC" id="2.7.11.1"/>
    </reaction>
</comment>
<keyword evidence="3" id="KW-0808">Transferase</keyword>
<feature type="non-terminal residue" evidence="10">
    <location>
        <position position="1"/>
    </location>
</feature>
<feature type="non-terminal residue" evidence="10">
    <location>
        <position position="68"/>
    </location>
</feature>
<keyword evidence="6" id="KW-0067">ATP-binding</keyword>
<dbReference type="GO" id="GO:0004674">
    <property type="term" value="F:protein serine/threonine kinase activity"/>
    <property type="evidence" value="ECO:0007669"/>
    <property type="project" value="UniProtKB-KW"/>
</dbReference>
<keyword evidence="2" id="KW-0723">Serine/threonine-protein kinase</keyword>
<reference evidence="11" key="1">
    <citation type="submission" date="2022-10" db="EMBL/GenBank/DDBJ databases">
        <title>Genome assembly of Pristionchus species.</title>
        <authorList>
            <person name="Yoshida K."/>
            <person name="Sommer R.J."/>
        </authorList>
    </citation>
    <scope>NUCLEOTIDE SEQUENCE [LARGE SCALE GENOMIC DNA]</scope>
    <source>
        <strain evidence="11">RS5460</strain>
    </source>
</reference>
<evidence type="ECO:0000256" key="7">
    <source>
        <dbReference type="ARBA" id="ARBA00047899"/>
    </source>
</evidence>
<comment type="catalytic activity">
    <reaction evidence="8">
        <text>L-seryl-[protein] + ATP = O-phospho-L-seryl-[protein] + ADP + H(+)</text>
        <dbReference type="Rhea" id="RHEA:17989"/>
        <dbReference type="Rhea" id="RHEA-COMP:9863"/>
        <dbReference type="Rhea" id="RHEA-COMP:11604"/>
        <dbReference type="ChEBI" id="CHEBI:15378"/>
        <dbReference type="ChEBI" id="CHEBI:29999"/>
        <dbReference type="ChEBI" id="CHEBI:30616"/>
        <dbReference type="ChEBI" id="CHEBI:83421"/>
        <dbReference type="ChEBI" id="CHEBI:456216"/>
        <dbReference type="EC" id="2.7.11.1"/>
    </reaction>
</comment>
<keyword evidence="5" id="KW-0418">Kinase</keyword>
<name>A0AAN5D6X6_9BILA</name>
<dbReference type="Pfam" id="PF12202">
    <property type="entry name" value="OSR1_C"/>
    <property type="match status" value="1"/>
</dbReference>
<dbReference type="AlphaFoldDB" id="A0AAN5D6X6"/>
<gene>
    <name evidence="10" type="ORF">PMAYCL1PPCAC_27377</name>
</gene>
<evidence type="ECO:0000259" key="9">
    <source>
        <dbReference type="Pfam" id="PF12202"/>
    </source>
</evidence>
<evidence type="ECO:0000256" key="3">
    <source>
        <dbReference type="ARBA" id="ARBA00022679"/>
    </source>
</evidence>
<evidence type="ECO:0000256" key="5">
    <source>
        <dbReference type="ARBA" id="ARBA00022777"/>
    </source>
</evidence>
<evidence type="ECO:0000256" key="2">
    <source>
        <dbReference type="ARBA" id="ARBA00022527"/>
    </source>
</evidence>
<comment type="caution">
    <text evidence="10">The sequence shown here is derived from an EMBL/GenBank/DDBJ whole genome shotgun (WGS) entry which is preliminary data.</text>
</comment>
<evidence type="ECO:0000256" key="8">
    <source>
        <dbReference type="ARBA" id="ARBA00048679"/>
    </source>
</evidence>
<dbReference type="Proteomes" id="UP001328107">
    <property type="component" value="Unassembled WGS sequence"/>
</dbReference>
<protein>
    <recommendedName>
        <fullName evidence="1">non-specific serine/threonine protein kinase</fullName>
        <ecNumber evidence="1">2.7.11.1</ecNumber>
    </recommendedName>
</protein>
<evidence type="ECO:0000256" key="4">
    <source>
        <dbReference type="ARBA" id="ARBA00022741"/>
    </source>
</evidence>
<evidence type="ECO:0000256" key="6">
    <source>
        <dbReference type="ARBA" id="ARBA00022840"/>
    </source>
</evidence>